<keyword evidence="1" id="KW-0472">Membrane</keyword>
<name>A0A5P8D6E8_9CAUD</name>
<keyword evidence="1" id="KW-0812">Transmembrane</keyword>
<organism evidence="2 3">
    <name type="scientific">Pectobacterium phage Wc4</name>
    <dbReference type="NCBI Taxonomy" id="2652428"/>
    <lineage>
        <taxon>Viruses</taxon>
        <taxon>Duplodnaviria</taxon>
        <taxon>Heunggongvirae</taxon>
        <taxon>Uroviricota</taxon>
        <taxon>Caudoviricetes</taxon>
        <taxon>Andersonviridae</taxon>
        <taxon>Andersonviridae incertae sedis</taxon>
        <taxon>Arnovirus</taxon>
        <taxon>Arnovirus Wc4</taxon>
    </lineage>
</organism>
<proteinExistence type="predicted"/>
<keyword evidence="3" id="KW-1185">Reference proteome</keyword>
<dbReference type="EMBL" id="MN270891">
    <property type="protein sequence ID" value="QFP93889.1"/>
    <property type="molecule type" value="Genomic_DNA"/>
</dbReference>
<protein>
    <submittedName>
        <fullName evidence="2">Uncharacterized protein</fullName>
    </submittedName>
</protein>
<feature type="transmembrane region" description="Helical" evidence="1">
    <location>
        <begin position="26"/>
        <end position="44"/>
    </location>
</feature>
<evidence type="ECO:0000313" key="3">
    <source>
        <dbReference type="Proteomes" id="UP000326781"/>
    </source>
</evidence>
<keyword evidence="1" id="KW-1133">Transmembrane helix</keyword>
<accession>A0A5P8D6E8</accession>
<evidence type="ECO:0000313" key="2">
    <source>
        <dbReference type="EMBL" id="QFP93889.1"/>
    </source>
</evidence>
<evidence type="ECO:0000256" key="1">
    <source>
        <dbReference type="SAM" id="Phobius"/>
    </source>
</evidence>
<dbReference type="Proteomes" id="UP000326781">
    <property type="component" value="Segment"/>
</dbReference>
<reference evidence="2 3" key="1">
    <citation type="submission" date="2019-08" db="EMBL/GenBank/DDBJ databases">
        <title>Six bacteriophages against potato bacterial diseases.</title>
        <authorList>
            <person name="Zhang X."/>
            <person name="Kering K."/>
        </authorList>
    </citation>
    <scope>NUCLEOTIDE SEQUENCE [LARGE SCALE GENOMIC DNA]</scope>
</reference>
<sequence length="47" mass="5477">MSWLYAGFSVVYPIIGMFFSMAAERYAYMNMTLFVSLVFVVMAYKTK</sequence>